<dbReference type="Proteomes" id="UP001206895">
    <property type="component" value="Unassembled WGS sequence"/>
</dbReference>
<evidence type="ECO:0000313" key="6">
    <source>
        <dbReference type="Proteomes" id="UP001206895"/>
    </source>
</evidence>
<dbReference type="InterPro" id="IPR027417">
    <property type="entry name" value="P-loop_NTPase"/>
</dbReference>
<protein>
    <submittedName>
        <fullName evidence="5">DNA-binding transcriptional regulator, CsgD family</fullName>
    </submittedName>
</protein>
<dbReference type="SUPFAM" id="SSF46894">
    <property type="entry name" value="C-terminal effector domain of the bipartite response regulators"/>
    <property type="match status" value="1"/>
</dbReference>
<dbReference type="PROSITE" id="PS00622">
    <property type="entry name" value="HTH_LUXR_1"/>
    <property type="match status" value="1"/>
</dbReference>
<dbReference type="Pfam" id="PF00196">
    <property type="entry name" value="GerE"/>
    <property type="match status" value="1"/>
</dbReference>
<evidence type="ECO:0000256" key="1">
    <source>
        <dbReference type="ARBA" id="ARBA00023015"/>
    </source>
</evidence>
<keyword evidence="3" id="KW-0804">Transcription</keyword>
<evidence type="ECO:0000259" key="4">
    <source>
        <dbReference type="PROSITE" id="PS50043"/>
    </source>
</evidence>
<comment type="caution">
    <text evidence="5">The sequence shown here is derived from an EMBL/GenBank/DDBJ whole genome shotgun (WGS) entry which is preliminary data.</text>
</comment>
<evidence type="ECO:0000256" key="2">
    <source>
        <dbReference type="ARBA" id="ARBA00023125"/>
    </source>
</evidence>
<evidence type="ECO:0000256" key="3">
    <source>
        <dbReference type="ARBA" id="ARBA00023163"/>
    </source>
</evidence>
<dbReference type="Gene3D" id="1.10.10.10">
    <property type="entry name" value="Winged helix-like DNA-binding domain superfamily/Winged helix DNA-binding domain"/>
    <property type="match status" value="1"/>
</dbReference>
<dbReference type="SMART" id="SM00421">
    <property type="entry name" value="HTH_LUXR"/>
    <property type="match status" value="1"/>
</dbReference>
<accession>A0ABT1HE54</accession>
<keyword evidence="1" id="KW-0805">Transcription regulation</keyword>
<evidence type="ECO:0000313" key="5">
    <source>
        <dbReference type="EMBL" id="MCP2176534.1"/>
    </source>
</evidence>
<dbReference type="PANTHER" id="PTHR44688">
    <property type="entry name" value="DNA-BINDING TRANSCRIPTIONAL ACTIVATOR DEVR_DOSR"/>
    <property type="match status" value="1"/>
</dbReference>
<dbReference type="EMBL" id="JAMTCJ010000002">
    <property type="protein sequence ID" value="MCP2176534.1"/>
    <property type="molecule type" value="Genomic_DNA"/>
</dbReference>
<dbReference type="PANTHER" id="PTHR44688:SF16">
    <property type="entry name" value="DNA-BINDING TRANSCRIPTIONAL ACTIVATOR DEVR_DOSR"/>
    <property type="match status" value="1"/>
</dbReference>
<dbReference type="PRINTS" id="PR00038">
    <property type="entry name" value="HTHLUXR"/>
</dbReference>
<feature type="domain" description="HTH luxR-type" evidence="4">
    <location>
        <begin position="741"/>
        <end position="806"/>
    </location>
</feature>
<dbReference type="CDD" id="cd06170">
    <property type="entry name" value="LuxR_C_like"/>
    <property type="match status" value="1"/>
</dbReference>
<dbReference type="GO" id="GO:0003677">
    <property type="term" value="F:DNA binding"/>
    <property type="evidence" value="ECO:0007669"/>
    <property type="project" value="UniProtKB-KW"/>
</dbReference>
<sequence length="812" mass="83239">MPDAQSLLLDVESSAGRPLRAHVVGVAGSGKSAVLTALSDALHRIGIPVVHDIPLDPEPGCAVLVDDAQDRDDATLAHLATLAVRADITVVVAGEPRDHRDAIADLSAALRSRGRVVPLRPISAAGVVERSGRHLLAGPAAAIARATGGNRAAIDAALHAVEIQGQGTDGRTLDTVAATAISAWQHRQLRRLDRNALAVLTIAAAGSSPDPDTVAQTATVSRTEAVAAVDRARGSGFLGDSDFFLPGAEASLVAVVGAHQIGSTRAELVRVLIANRALDADRAIAAADEGMVDPALAETLCEFARAAAGHRAVTLWSAARVAGADPATTDVALAQAALESDDLDVASRIADAALASESTDTIRTGVRVASAVASRRGTYSRAAQLFRWLGPDRAGADAAIGVVALIASGDREGAAAFAEASHSAPPTADNASSGLLADGLVASLGSDPAPALGPVLRSMSLRRVSVVEPESAAALAILLNLHGGDLGGAQAVLNRVHETNDGYVVRLDLLRAWTAMMAGDLAEATAVATAATARSHRDLLLRHALAVGIARRRGDSGALNNAWRDAQAVVAEAEVDLFALLPLGELWLAAIRCGDVARVAHLAADAGRLLTDLGDPSVWSAAWHWYGVQAAILSDDPVTLVPHARALGEASESSSYAAVLAQAGRVWLKVLQGEDAQTPVVAADIDVAARSLQRVGHAFDGARLAAEGALRIGDTRSATALLQTARTIGPTATTAPVGAGDVGTQSALSDREAEVAEQLVLGLTYREIGATLYISAKTVEHHVARIRRRLGVGSRSELMSALRAAGYGAGAS</sequence>
<keyword evidence="2 5" id="KW-0238">DNA-binding</keyword>
<reference evidence="5 6" key="1">
    <citation type="submission" date="2022-06" db="EMBL/GenBank/DDBJ databases">
        <title>Genomic Encyclopedia of Archaeal and Bacterial Type Strains, Phase II (KMG-II): from individual species to whole genera.</title>
        <authorList>
            <person name="Goeker M."/>
        </authorList>
    </citation>
    <scope>NUCLEOTIDE SEQUENCE [LARGE SCALE GENOMIC DNA]</scope>
    <source>
        <strain evidence="5 6">DSM 44693</strain>
    </source>
</reference>
<keyword evidence="6" id="KW-1185">Reference proteome</keyword>
<gene>
    <name evidence="5" type="ORF">LX13_002353</name>
</gene>
<dbReference type="InterPro" id="IPR000792">
    <property type="entry name" value="Tscrpt_reg_LuxR_C"/>
</dbReference>
<dbReference type="InterPro" id="IPR036388">
    <property type="entry name" value="WH-like_DNA-bd_sf"/>
</dbReference>
<dbReference type="PROSITE" id="PS50043">
    <property type="entry name" value="HTH_LUXR_2"/>
    <property type="match status" value="1"/>
</dbReference>
<name>A0ABT1HE54_9NOCA</name>
<dbReference type="InterPro" id="IPR016032">
    <property type="entry name" value="Sig_transdc_resp-reg_C-effctor"/>
</dbReference>
<proteinExistence type="predicted"/>
<organism evidence="5 6">
    <name type="scientific">Williamsia maris</name>
    <dbReference type="NCBI Taxonomy" id="72806"/>
    <lineage>
        <taxon>Bacteria</taxon>
        <taxon>Bacillati</taxon>
        <taxon>Actinomycetota</taxon>
        <taxon>Actinomycetes</taxon>
        <taxon>Mycobacteriales</taxon>
        <taxon>Nocardiaceae</taxon>
        <taxon>Williamsia</taxon>
    </lineage>
</organism>
<dbReference type="SUPFAM" id="SSF52540">
    <property type="entry name" value="P-loop containing nucleoside triphosphate hydrolases"/>
    <property type="match status" value="1"/>
</dbReference>